<dbReference type="SMART" id="SM00220">
    <property type="entry name" value="S_TKc"/>
    <property type="match status" value="1"/>
</dbReference>
<evidence type="ECO:0000313" key="9">
    <source>
        <dbReference type="EMBL" id="KAE9411300.1"/>
    </source>
</evidence>
<dbReference type="Pfam" id="PF00069">
    <property type="entry name" value="Pkinase"/>
    <property type="match status" value="1"/>
</dbReference>
<dbReference type="InterPro" id="IPR050339">
    <property type="entry name" value="CC_SR_Kinase"/>
</dbReference>
<evidence type="ECO:0000256" key="3">
    <source>
        <dbReference type="ARBA" id="ARBA00022777"/>
    </source>
</evidence>
<dbReference type="Proteomes" id="UP000799118">
    <property type="component" value="Unassembled WGS sequence"/>
</dbReference>
<feature type="region of interest" description="Disordered" evidence="7">
    <location>
        <begin position="470"/>
        <end position="567"/>
    </location>
</feature>
<dbReference type="Gene3D" id="1.10.510.10">
    <property type="entry name" value="Transferase(Phosphotransferase) domain 1"/>
    <property type="match status" value="1"/>
</dbReference>
<dbReference type="InterPro" id="IPR017441">
    <property type="entry name" value="Protein_kinase_ATP_BS"/>
</dbReference>
<feature type="compositionally biased region" description="Low complexity" evidence="7">
    <location>
        <begin position="183"/>
        <end position="193"/>
    </location>
</feature>
<feature type="region of interest" description="Disordered" evidence="7">
    <location>
        <begin position="400"/>
        <end position="455"/>
    </location>
</feature>
<feature type="binding site" evidence="6">
    <location>
        <position position="603"/>
    </location>
    <ligand>
        <name>ATP</name>
        <dbReference type="ChEBI" id="CHEBI:30616"/>
    </ligand>
</feature>
<feature type="compositionally biased region" description="Polar residues" evidence="7">
    <location>
        <begin position="140"/>
        <end position="169"/>
    </location>
</feature>
<evidence type="ECO:0000256" key="4">
    <source>
        <dbReference type="ARBA" id="ARBA00022840"/>
    </source>
</evidence>
<keyword evidence="2 6" id="KW-0547">Nucleotide-binding</keyword>
<evidence type="ECO:0000256" key="5">
    <source>
        <dbReference type="ARBA" id="ARBA00037982"/>
    </source>
</evidence>
<dbReference type="InterPro" id="IPR000719">
    <property type="entry name" value="Prot_kinase_dom"/>
</dbReference>
<dbReference type="GO" id="GO:0004713">
    <property type="term" value="F:protein tyrosine kinase activity"/>
    <property type="evidence" value="ECO:0007669"/>
    <property type="project" value="TreeGrafter"/>
</dbReference>
<feature type="compositionally biased region" description="Low complexity" evidence="7">
    <location>
        <begin position="470"/>
        <end position="483"/>
    </location>
</feature>
<dbReference type="PROSITE" id="PS00107">
    <property type="entry name" value="PROTEIN_KINASE_ATP"/>
    <property type="match status" value="1"/>
</dbReference>
<keyword evidence="10" id="KW-1185">Reference proteome</keyword>
<feature type="compositionally biased region" description="Acidic residues" evidence="7">
    <location>
        <begin position="216"/>
        <end position="225"/>
    </location>
</feature>
<feature type="compositionally biased region" description="Basic and acidic residues" evidence="7">
    <location>
        <begin position="490"/>
        <end position="499"/>
    </location>
</feature>
<dbReference type="Gene3D" id="3.30.200.20">
    <property type="entry name" value="Phosphorylase Kinase, domain 1"/>
    <property type="match status" value="1"/>
</dbReference>
<feature type="region of interest" description="Disordered" evidence="7">
    <location>
        <begin position="48"/>
        <end position="225"/>
    </location>
</feature>
<dbReference type="AlphaFoldDB" id="A0A6A4INH1"/>
<comment type="similarity">
    <text evidence="5">Belongs to the protein kinase superfamily. Ser/Thr protein kinase family. GCN2 subfamily.</text>
</comment>
<evidence type="ECO:0000256" key="1">
    <source>
        <dbReference type="ARBA" id="ARBA00022679"/>
    </source>
</evidence>
<dbReference type="OrthoDB" id="5337378at2759"/>
<keyword evidence="3 9" id="KW-0418">Kinase</keyword>
<accession>A0A6A4INH1</accession>
<feature type="compositionally biased region" description="Polar residues" evidence="7">
    <location>
        <begin position="65"/>
        <end position="74"/>
    </location>
</feature>
<protein>
    <submittedName>
        <fullName evidence="9">Kinase-like protein</fullName>
    </submittedName>
</protein>
<dbReference type="EMBL" id="ML769383">
    <property type="protein sequence ID" value="KAE9411300.1"/>
    <property type="molecule type" value="Genomic_DNA"/>
</dbReference>
<feature type="region of interest" description="Disordered" evidence="7">
    <location>
        <begin position="238"/>
        <end position="257"/>
    </location>
</feature>
<feature type="compositionally biased region" description="Low complexity" evidence="7">
    <location>
        <begin position="520"/>
        <end position="537"/>
    </location>
</feature>
<reference evidence="9" key="1">
    <citation type="journal article" date="2019" name="Environ. Microbiol.">
        <title>Fungal ecological strategies reflected in gene transcription - a case study of two litter decomposers.</title>
        <authorList>
            <person name="Barbi F."/>
            <person name="Kohler A."/>
            <person name="Barry K."/>
            <person name="Baskaran P."/>
            <person name="Daum C."/>
            <person name="Fauchery L."/>
            <person name="Ihrmark K."/>
            <person name="Kuo A."/>
            <person name="LaButti K."/>
            <person name="Lipzen A."/>
            <person name="Morin E."/>
            <person name="Grigoriev I.V."/>
            <person name="Henrissat B."/>
            <person name="Lindahl B."/>
            <person name="Martin F."/>
        </authorList>
    </citation>
    <scope>NUCLEOTIDE SEQUENCE</scope>
    <source>
        <strain evidence="9">JB14</strain>
    </source>
</reference>
<sequence>MNDDEARGDALFLGEERGNGKVGAALRLAGKGKSADEVAEAISPGGHVVKRRARTRPLSDELLGSAQSTRQNDANVVAFPKAASQFRDRASPSSSSSSEAGSPVPRRRVSGLHTSKPTIPQRTPFTRVDSATLFFGGSALASTPPVNATPSSFARRATTSISSDVTDSPFTVEPRPKMMNRHSYSGSGSSTPSWRHTPDVVSPQPSPPHSYTGETESYDTEDDDSMMVDLPPNSSFVLSITEDTPSPKRIGRKSDQISKKYARDSGIALSDEDESMDFLNSSSSERLSAMPRASTSVSSLYSDFEDGLVTPGAGPRSSSGWPDAVIITNADDAGCDVPRAQQDIDAFILRTLAAAANGTHEVKKAPGTPVKKTKVSYLAGQRPWQSAVAHKVGFGAHAEDKVKKVPRKSMPAAFPSLGRKNSKSLLDPSTDSESDYDDSPSNRKEKYVGLGIGLPSLTKEGPKRWLMRRSSSGAFSSGSDSMSVVGTPTRTDRLGDRLRPSGSPHLPIQFSPSKNRLKFSPARSASSSSNGSVTSPTILRKLPVADAPRRTRRLSQPSRQQHRPGRFEEQFIEVAEVGSGEFGKVLKVRSKVGNSDECFAIKKSKRFEGVKHRLRLREEVETLQHLTDICGGRRHPNILAFIDAWEEDEQLFIWTELCEGGNFAHFLWEYGRVFPRLDQARVWKIVVDLCNGLKFIHDSSVIHLDLKPANIFLSRDARLKIGDFGMATIWPRPRPTADSSSFEREGDKLYLAPEVLQGKYGKAADMFSFGMTILETASNIVVPDQGEAWHRLRQEDFSQVDMEDSPELLRLVHQMMRSDPSLRVGIHDVHNHPVVARARAKMERAYATAKRTGTNLFAASPLAGVSEDFLPAILDI</sequence>
<organism evidence="9 10">
    <name type="scientific">Gymnopus androsaceus JB14</name>
    <dbReference type="NCBI Taxonomy" id="1447944"/>
    <lineage>
        <taxon>Eukaryota</taxon>
        <taxon>Fungi</taxon>
        <taxon>Dikarya</taxon>
        <taxon>Basidiomycota</taxon>
        <taxon>Agaricomycotina</taxon>
        <taxon>Agaricomycetes</taxon>
        <taxon>Agaricomycetidae</taxon>
        <taxon>Agaricales</taxon>
        <taxon>Marasmiineae</taxon>
        <taxon>Omphalotaceae</taxon>
        <taxon>Gymnopus</taxon>
    </lineage>
</organism>
<evidence type="ECO:0000256" key="2">
    <source>
        <dbReference type="ARBA" id="ARBA00022741"/>
    </source>
</evidence>
<dbReference type="InterPro" id="IPR008271">
    <property type="entry name" value="Ser/Thr_kinase_AS"/>
</dbReference>
<dbReference type="PANTHER" id="PTHR11042">
    <property type="entry name" value="EUKARYOTIC TRANSLATION INITIATION FACTOR 2-ALPHA KINASE EIF2-ALPHA KINASE -RELATED"/>
    <property type="match status" value="1"/>
</dbReference>
<evidence type="ECO:0000259" key="8">
    <source>
        <dbReference type="PROSITE" id="PS50011"/>
    </source>
</evidence>
<dbReference type="InterPro" id="IPR011009">
    <property type="entry name" value="Kinase-like_dom_sf"/>
</dbReference>
<dbReference type="PROSITE" id="PS00108">
    <property type="entry name" value="PROTEIN_KINASE_ST"/>
    <property type="match status" value="1"/>
</dbReference>
<keyword evidence="1" id="KW-0808">Transferase</keyword>
<evidence type="ECO:0000256" key="6">
    <source>
        <dbReference type="PROSITE-ProRule" id="PRU10141"/>
    </source>
</evidence>
<feature type="domain" description="Protein kinase" evidence="8">
    <location>
        <begin position="571"/>
        <end position="835"/>
    </location>
</feature>
<dbReference type="GO" id="GO:0005524">
    <property type="term" value="F:ATP binding"/>
    <property type="evidence" value="ECO:0007669"/>
    <property type="project" value="UniProtKB-UniRule"/>
</dbReference>
<dbReference type="GO" id="GO:0005634">
    <property type="term" value="C:nucleus"/>
    <property type="evidence" value="ECO:0007669"/>
    <property type="project" value="TreeGrafter"/>
</dbReference>
<evidence type="ECO:0000256" key="7">
    <source>
        <dbReference type="SAM" id="MobiDB-lite"/>
    </source>
</evidence>
<gene>
    <name evidence="9" type="ORF">BT96DRAFT_983071</name>
</gene>
<feature type="compositionally biased region" description="Polar residues" evidence="7">
    <location>
        <begin position="112"/>
        <end position="124"/>
    </location>
</feature>
<dbReference type="GO" id="GO:0005737">
    <property type="term" value="C:cytoplasm"/>
    <property type="evidence" value="ECO:0007669"/>
    <property type="project" value="TreeGrafter"/>
</dbReference>
<dbReference type="PROSITE" id="PS50011">
    <property type="entry name" value="PROTEIN_KINASE_DOM"/>
    <property type="match status" value="1"/>
</dbReference>
<name>A0A6A4INH1_9AGAR</name>
<proteinExistence type="inferred from homology"/>
<dbReference type="PANTHER" id="PTHR11042:SF190">
    <property type="entry name" value="MITOSIS INHIBITOR PROTEIN KINASE MIK1"/>
    <property type="match status" value="1"/>
</dbReference>
<keyword evidence="4 6" id="KW-0067">ATP-binding</keyword>
<evidence type="ECO:0000313" key="10">
    <source>
        <dbReference type="Proteomes" id="UP000799118"/>
    </source>
</evidence>
<dbReference type="SUPFAM" id="SSF56112">
    <property type="entry name" value="Protein kinase-like (PK-like)"/>
    <property type="match status" value="1"/>
</dbReference>
<dbReference type="GO" id="GO:0110031">
    <property type="term" value="P:negative regulation of G2/MI transition of meiotic cell cycle"/>
    <property type="evidence" value="ECO:0007669"/>
    <property type="project" value="TreeGrafter"/>
</dbReference>